<reference evidence="10 11" key="1">
    <citation type="submission" date="2022-12" db="EMBL/GenBank/DDBJ databases">
        <title>Chromosome-level genome of Tegillarca granosa.</title>
        <authorList>
            <person name="Kim J."/>
        </authorList>
    </citation>
    <scope>NUCLEOTIDE SEQUENCE [LARGE SCALE GENOMIC DNA]</scope>
    <source>
        <strain evidence="10">Teg-2019</strain>
        <tissue evidence="10">Adductor muscle</tissue>
    </source>
</reference>
<evidence type="ECO:0000313" key="10">
    <source>
        <dbReference type="EMBL" id="KAJ8298065.1"/>
    </source>
</evidence>
<dbReference type="Pfam" id="PF00134">
    <property type="entry name" value="Cyclin_N"/>
    <property type="match status" value="1"/>
</dbReference>
<gene>
    <name evidence="10" type="ORF">KUTeg_024596</name>
</gene>
<organism evidence="10 11">
    <name type="scientific">Tegillarca granosa</name>
    <name type="common">Malaysian cockle</name>
    <name type="synonym">Anadara granosa</name>
    <dbReference type="NCBI Taxonomy" id="220873"/>
    <lineage>
        <taxon>Eukaryota</taxon>
        <taxon>Metazoa</taxon>
        <taxon>Spiralia</taxon>
        <taxon>Lophotrochozoa</taxon>
        <taxon>Mollusca</taxon>
        <taxon>Bivalvia</taxon>
        <taxon>Autobranchia</taxon>
        <taxon>Pteriomorphia</taxon>
        <taxon>Arcoida</taxon>
        <taxon>Arcoidea</taxon>
        <taxon>Arcidae</taxon>
        <taxon>Tegillarca</taxon>
    </lineage>
</organism>
<dbReference type="CDD" id="cd20504">
    <property type="entry name" value="CYCLIN_CCNA_rpt1"/>
    <property type="match status" value="1"/>
</dbReference>
<dbReference type="PROSITE" id="PS00292">
    <property type="entry name" value="CYCLINS"/>
    <property type="match status" value="1"/>
</dbReference>
<name>A0ABQ9E3G1_TEGGR</name>
<evidence type="ECO:0000256" key="1">
    <source>
        <dbReference type="ARBA" id="ARBA00006955"/>
    </source>
</evidence>
<feature type="domain" description="Cyclin C-terminal" evidence="9">
    <location>
        <begin position="303"/>
        <end position="420"/>
    </location>
</feature>
<evidence type="ECO:0000256" key="4">
    <source>
        <dbReference type="ARBA" id="ARBA00023127"/>
    </source>
</evidence>
<dbReference type="InterPro" id="IPR006671">
    <property type="entry name" value="Cyclin_N"/>
</dbReference>
<dbReference type="InterPro" id="IPR039361">
    <property type="entry name" value="Cyclin"/>
</dbReference>
<evidence type="ECO:0000259" key="9">
    <source>
        <dbReference type="SMART" id="SM01332"/>
    </source>
</evidence>
<dbReference type="InterPro" id="IPR046965">
    <property type="entry name" value="Cyclin_A/B-like"/>
</dbReference>
<dbReference type="EMBL" id="JARBDR010000923">
    <property type="protein sequence ID" value="KAJ8298065.1"/>
    <property type="molecule type" value="Genomic_DNA"/>
</dbReference>
<evidence type="ECO:0000259" key="8">
    <source>
        <dbReference type="SMART" id="SM00385"/>
    </source>
</evidence>
<sequence>MSFVFGSTFQPHEDLENHGARRVKRENMTARNNAQQGTKRAALGTITNQVRVQPFRAAKQSGVADCNDENAFVKQKTFDATQGFSIYVDSEPKQTEALKPAFKKVESNKLSLSSAVTALPRQLEAISTASPDVVCLDSSFESPMVLDISHEVEEKKPLDREAIITHLKNRPKPGYMKKQPDITNSMRSILVDWLVEVSEEYKLHRETLFLSVNYIDRFLSQMSVQRGKLQLVGAASMFIAAFIQMKQLVSKLFSINVYSKYEEIYPPDVGEFAYITDDTYTKKQVLRMEHLILKVLSFDVAVPTSNWFCEHLLNESNVDEKTKSLAMFLVELTLVELDPYLKYPPSMIAAAALCLARFSLGMEPWPETIAKTAKYELGHFAECLRDLHKTYCGAAKHPQQAVVEKYKASKHHEVSNFERYSPPDSLPLIG</sequence>
<dbReference type="SMART" id="SM00385">
    <property type="entry name" value="CYCLIN"/>
    <property type="match status" value="2"/>
</dbReference>
<evidence type="ECO:0000256" key="2">
    <source>
        <dbReference type="ARBA" id="ARBA00022618"/>
    </source>
</evidence>
<keyword evidence="5" id="KW-0131">Cell cycle</keyword>
<dbReference type="InterPro" id="IPR036915">
    <property type="entry name" value="Cyclin-like_sf"/>
</dbReference>
<comment type="caution">
    <text evidence="10">The sequence shown here is derived from an EMBL/GenBank/DDBJ whole genome shotgun (WGS) entry which is preliminary data.</text>
</comment>
<evidence type="ECO:0000256" key="5">
    <source>
        <dbReference type="ARBA" id="ARBA00023306"/>
    </source>
</evidence>
<dbReference type="CDD" id="cd20505">
    <property type="entry name" value="CYCLIN_CCNA_rpt2"/>
    <property type="match status" value="1"/>
</dbReference>
<evidence type="ECO:0000256" key="6">
    <source>
        <dbReference type="RuleBase" id="RU000383"/>
    </source>
</evidence>
<feature type="compositionally biased region" description="Polar residues" evidence="7">
    <location>
        <begin position="1"/>
        <end position="10"/>
    </location>
</feature>
<protein>
    <recommendedName>
        <fullName evidence="12">Cyclin A</fullName>
    </recommendedName>
</protein>
<evidence type="ECO:0000256" key="3">
    <source>
        <dbReference type="ARBA" id="ARBA00022776"/>
    </source>
</evidence>
<dbReference type="Gene3D" id="1.10.472.10">
    <property type="entry name" value="Cyclin-like"/>
    <property type="match status" value="2"/>
</dbReference>
<dbReference type="SUPFAM" id="SSF47954">
    <property type="entry name" value="Cyclin-like"/>
    <property type="match status" value="2"/>
</dbReference>
<feature type="region of interest" description="Disordered" evidence="7">
    <location>
        <begin position="1"/>
        <end position="22"/>
    </location>
</feature>
<dbReference type="InterPro" id="IPR013763">
    <property type="entry name" value="Cyclin-like_dom"/>
</dbReference>
<dbReference type="Proteomes" id="UP001217089">
    <property type="component" value="Unassembled WGS sequence"/>
</dbReference>
<keyword evidence="3" id="KW-0498">Mitosis</keyword>
<dbReference type="SMART" id="SM01332">
    <property type="entry name" value="Cyclin_C"/>
    <property type="match status" value="1"/>
</dbReference>
<proteinExistence type="inferred from homology"/>
<feature type="domain" description="Cyclin-like" evidence="8">
    <location>
        <begin position="192"/>
        <end position="294"/>
    </location>
</feature>
<keyword evidence="2" id="KW-0132">Cell division</keyword>
<dbReference type="InterPro" id="IPR048258">
    <property type="entry name" value="Cyclins_cyclin-box"/>
</dbReference>
<evidence type="ECO:0008006" key="12">
    <source>
        <dbReference type="Google" id="ProtNLM"/>
    </source>
</evidence>
<dbReference type="PIRSF" id="PIRSF001771">
    <property type="entry name" value="Cyclin_A_B_D_E"/>
    <property type="match status" value="1"/>
</dbReference>
<dbReference type="Pfam" id="PF16500">
    <property type="entry name" value="Cyclin_N2"/>
    <property type="match status" value="1"/>
</dbReference>
<evidence type="ECO:0000256" key="7">
    <source>
        <dbReference type="SAM" id="MobiDB-lite"/>
    </source>
</evidence>
<feature type="domain" description="Cyclin-like" evidence="8">
    <location>
        <begin position="306"/>
        <end position="389"/>
    </location>
</feature>
<keyword evidence="11" id="KW-1185">Reference proteome</keyword>
<dbReference type="InterPro" id="IPR032447">
    <property type="entry name" value="Cyclin-A_N"/>
</dbReference>
<dbReference type="PANTHER" id="PTHR10177">
    <property type="entry name" value="CYCLINS"/>
    <property type="match status" value="1"/>
</dbReference>
<accession>A0ABQ9E3G1</accession>
<dbReference type="Pfam" id="PF02984">
    <property type="entry name" value="Cyclin_C"/>
    <property type="match status" value="1"/>
</dbReference>
<comment type="similarity">
    <text evidence="1">Belongs to the cyclin family. Cyclin AB subfamily.</text>
</comment>
<dbReference type="InterPro" id="IPR004367">
    <property type="entry name" value="Cyclin_C-dom"/>
</dbReference>
<keyword evidence="4 6" id="KW-0195">Cyclin</keyword>
<evidence type="ECO:0000313" key="11">
    <source>
        <dbReference type="Proteomes" id="UP001217089"/>
    </source>
</evidence>